<dbReference type="AlphaFoldDB" id="A0A090KVJ6"/>
<keyword evidence="2" id="KW-1185">Reference proteome</keyword>
<sequence>MEIDNIETNLSDNVEKILPVSDDQYSDNIWKFYKDLEINKAPEESENNNKFPYKILEWEKYYKKLMLNFFNNCPGTEKYFRQLKELLTDSILPFKNLETVDAKNVLLRISCSLLLKKEKN</sequence>
<dbReference type="WormBase" id="SRAE_0000065700">
    <property type="protein sequence ID" value="SRP10457"/>
    <property type="gene ID" value="WBGene00256405"/>
</dbReference>
<name>A0A090KVJ6_STRRB</name>
<evidence type="ECO:0000313" key="4">
    <source>
        <dbReference type="WormBase" id="SRAE_0000065700"/>
    </source>
</evidence>
<dbReference type="WBParaSite" id="SRAE_0000065700.1">
    <property type="protein sequence ID" value="SRAE_0000065700.1"/>
    <property type="gene ID" value="WBGene00256405"/>
</dbReference>
<evidence type="ECO:0000313" key="2">
    <source>
        <dbReference type="Proteomes" id="UP000035682"/>
    </source>
</evidence>
<reference evidence="1" key="2">
    <citation type="submission" date="2014-09" db="EMBL/GenBank/DDBJ databases">
        <authorList>
            <person name="Aslett A.Martin."/>
        </authorList>
    </citation>
    <scope>NUCLEOTIDE SEQUENCE</scope>
    <source>
        <strain evidence="1">ED321 Heterogonic</strain>
    </source>
</reference>
<dbReference type="RefSeq" id="XP_024500744.1">
    <property type="nucleotide sequence ID" value="XM_024646576.1"/>
</dbReference>
<dbReference type="EMBL" id="LN609410">
    <property type="protein sequence ID" value="CEF61535.1"/>
    <property type="molecule type" value="Genomic_DNA"/>
</dbReference>
<proteinExistence type="predicted"/>
<evidence type="ECO:0000313" key="1">
    <source>
        <dbReference type="EMBL" id="CEF61535.1"/>
    </source>
</evidence>
<dbReference type="GeneID" id="36373903"/>
<evidence type="ECO:0000313" key="3">
    <source>
        <dbReference type="WBParaSite" id="SRAE_0000065700.1"/>
    </source>
</evidence>
<dbReference type="CTD" id="36373903"/>
<reference evidence="2" key="1">
    <citation type="submission" date="2014-09" db="EMBL/GenBank/DDBJ databases">
        <authorList>
            <person name="Martin A.A."/>
        </authorList>
    </citation>
    <scope>NUCLEOTIDE SEQUENCE</scope>
    <source>
        <strain evidence="2">ED321</strain>
    </source>
</reference>
<reference evidence="3" key="3">
    <citation type="submission" date="2020-12" db="UniProtKB">
        <authorList>
            <consortium name="WormBaseParasite"/>
        </authorList>
    </citation>
    <scope>IDENTIFICATION</scope>
</reference>
<organism evidence="1">
    <name type="scientific">Strongyloides ratti</name>
    <name type="common">Parasitic roundworm</name>
    <dbReference type="NCBI Taxonomy" id="34506"/>
    <lineage>
        <taxon>Eukaryota</taxon>
        <taxon>Metazoa</taxon>
        <taxon>Ecdysozoa</taxon>
        <taxon>Nematoda</taxon>
        <taxon>Chromadorea</taxon>
        <taxon>Rhabditida</taxon>
        <taxon>Tylenchina</taxon>
        <taxon>Panagrolaimomorpha</taxon>
        <taxon>Strongyloidoidea</taxon>
        <taxon>Strongyloididae</taxon>
        <taxon>Strongyloides</taxon>
    </lineage>
</organism>
<protein>
    <submittedName>
        <fullName evidence="1 3">Uncharacterized protein</fullName>
    </submittedName>
</protein>
<gene>
    <name evidence="1 3 4" type="ORF">SRAE_0000065700</name>
</gene>
<accession>A0A090KVJ6</accession>
<dbReference type="Proteomes" id="UP000035682">
    <property type="component" value="Unplaced"/>
</dbReference>